<evidence type="ECO:0000256" key="1">
    <source>
        <dbReference type="SAM" id="MobiDB-lite"/>
    </source>
</evidence>
<reference evidence="2" key="1">
    <citation type="submission" date="2023-10" db="EMBL/GenBank/DDBJ databases">
        <title>Surveillance and assessment of the effects of hospital wastewater treatment on clearance of pathogenic bacterial and antimicrobial resistance genes.</title>
        <authorList>
            <person name="Wu Y."/>
        </authorList>
    </citation>
    <scope>NUCLEOTIDE SEQUENCE</scope>
    <source>
        <strain evidence="2">23-M-SRM-33-1</strain>
    </source>
</reference>
<name>A0AAW8XG09_9ENTR</name>
<evidence type="ECO:0000313" key="2">
    <source>
        <dbReference type="EMBL" id="MDV0840087.1"/>
    </source>
</evidence>
<dbReference type="Proteomes" id="UP001284547">
    <property type="component" value="Unassembled WGS sequence"/>
</dbReference>
<dbReference type="RefSeq" id="WP_227525086.1">
    <property type="nucleotide sequence ID" value="NZ_JAOUTP010000015.1"/>
</dbReference>
<accession>A0AAW8XG09</accession>
<sequence>MAQGLLQQMQVSQQIVETDAVADNGQRGRQRDESQPFTSGRMMASFS</sequence>
<dbReference type="AlphaFoldDB" id="A0AAW8XG09"/>
<organism evidence="2 3">
    <name type="scientific">Klebsiella quasipneumoniae subsp. quasipneumoniae</name>
    <dbReference type="NCBI Taxonomy" id="1667327"/>
    <lineage>
        <taxon>Bacteria</taxon>
        <taxon>Pseudomonadati</taxon>
        <taxon>Pseudomonadota</taxon>
        <taxon>Gammaproteobacteria</taxon>
        <taxon>Enterobacterales</taxon>
        <taxon>Enterobacteriaceae</taxon>
        <taxon>Klebsiella/Raoultella group</taxon>
        <taxon>Klebsiella</taxon>
        <taxon>Klebsiella pneumoniae complex</taxon>
    </lineage>
</organism>
<comment type="caution">
    <text evidence="2">The sequence shown here is derived from an EMBL/GenBank/DDBJ whole genome shotgun (WGS) entry which is preliminary data.</text>
</comment>
<protein>
    <submittedName>
        <fullName evidence="2">Uncharacterized protein</fullName>
    </submittedName>
</protein>
<gene>
    <name evidence="2" type="ORF">RZP41_02100</name>
</gene>
<feature type="region of interest" description="Disordered" evidence="1">
    <location>
        <begin position="17"/>
        <end position="47"/>
    </location>
</feature>
<proteinExistence type="predicted"/>
<evidence type="ECO:0000313" key="3">
    <source>
        <dbReference type="Proteomes" id="UP001284547"/>
    </source>
</evidence>
<dbReference type="EMBL" id="JAWHZD010000001">
    <property type="protein sequence ID" value="MDV0840087.1"/>
    <property type="molecule type" value="Genomic_DNA"/>
</dbReference>